<dbReference type="InterPro" id="IPR013324">
    <property type="entry name" value="RNA_pol_sigma_r3/r4-like"/>
</dbReference>
<evidence type="ECO:0000313" key="9">
    <source>
        <dbReference type="Proteomes" id="UP000233837"/>
    </source>
</evidence>
<dbReference type="InterPro" id="IPR007630">
    <property type="entry name" value="RNA_pol_sigma70_r4"/>
</dbReference>
<dbReference type="PROSITE" id="PS00716">
    <property type="entry name" value="SIGMA70_2"/>
    <property type="match status" value="1"/>
</dbReference>
<accession>A0A2I0VQC3</accession>
<dbReference type="InterPro" id="IPR013325">
    <property type="entry name" value="RNA_pol_sigma_r2"/>
</dbReference>
<dbReference type="Pfam" id="PF04542">
    <property type="entry name" value="Sigma70_r2"/>
    <property type="match status" value="1"/>
</dbReference>
<dbReference type="InterPro" id="IPR007627">
    <property type="entry name" value="RNA_pol_sigma70_r2"/>
</dbReference>
<dbReference type="SUPFAM" id="SSF88946">
    <property type="entry name" value="Sigma2 domain of RNA polymerase sigma factors"/>
    <property type="match status" value="1"/>
</dbReference>
<evidence type="ECO:0000256" key="1">
    <source>
        <dbReference type="ARBA" id="ARBA00007788"/>
    </source>
</evidence>
<organism evidence="8 9">
    <name type="scientific">Dendrobium catenatum</name>
    <dbReference type="NCBI Taxonomy" id="906689"/>
    <lineage>
        <taxon>Eukaryota</taxon>
        <taxon>Viridiplantae</taxon>
        <taxon>Streptophyta</taxon>
        <taxon>Embryophyta</taxon>
        <taxon>Tracheophyta</taxon>
        <taxon>Spermatophyta</taxon>
        <taxon>Magnoliopsida</taxon>
        <taxon>Liliopsida</taxon>
        <taxon>Asparagales</taxon>
        <taxon>Orchidaceae</taxon>
        <taxon>Epidendroideae</taxon>
        <taxon>Malaxideae</taxon>
        <taxon>Dendrobiinae</taxon>
        <taxon>Dendrobium</taxon>
    </lineage>
</organism>
<dbReference type="InterPro" id="IPR000943">
    <property type="entry name" value="RNA_pol_sigma70"/>
</dbReference>
<keyword evidence="4" id="KW-0238">DNA-binding</keyword>
<evidence type="ECO:0000259" key="7">
    <source>
        <dbReference type="PROSITE" id="PS00716"/>
    </source>
</evidence>
<dbReference type="GO" id="GO:0006352">
    <property type="term" value="P:DNA-templated transcription initiation"/>
    <property type="evidence" value="ECO:0007669"/>
    <property type="project" value="InterPro"/>
</dbReference>
<feature type="domain" description="RNA polymerase sigma-70" evidence="7">
    <location>
        <begin position="532"/>
        <end position="558"/>
    </location>
</feature>
<dbReference type="Gene3D" id="1.10.10.10">
    <property type="entry name" value="Winged helix-like DNA-binding domain superfamily/Winged helix DNA-binding domain"/>
    <property type="match status" value="2"/>
</dbReference>
<feature type="domain" description="RNA polymerase sigma-70" evidence="6">
    <location>
        <begin position="364"/>
        <end position="377"/>
    </location>
</feature>
<dbReference type="AlphaFoldDB" id="A0A2I0VQC3"/>
<keyword evidence="3" id="KW-0731">Sigma factor</keyword>
<sequence>MEAGRSVLYTPPPSISRTHLRNPLSLSSVVRLHGQVSRAIFSTPTKSADRHFNTSILTQEQHNYYSSSYGIQEEKGAQAIFDLQSLEDGSLSSDERGKHHFDVYLKHLERRLLYDPGLWYSFLTKYNLEKAVMRTTELINNKKAGVGVELMETEQANTSTMRPEDVLELARRALMASRDAALLAEKSNSFSHELVEKIKVPSESSTESMIGEKKAVRSRKLLERQSKKRNVFKNSSNVPSVTSMATDNVKVKRIDKIFDNNDPLRLFLWGSETKKLLTIAEEKELFAQIQDLMEMDVVKEKLHMQFGREPTLIEWAEAVGMSFHDLQACISSGMHSRNRVIYANFRLVVHIAKQYEGKGLNIQDLLQEGSMGLMKSLEKFKPKIGCRFSTYAYWWIRQSIRKAIFQHSRTIRLPENVFAELKIIKDARRICLQEGLTPTNEEVAKRAGMHVGKLVNLLKISRNPISIQGHTWIDQDITFQEITADPEIEIPKIVIEKQMMRQHVHSLLGVLSPRERKLIRLRFGIQYSEPKSLQQIGDMFGISKERVRQLESQALKKLRACSSSQGLGAYAELLS</sequence>
<keyword evidence="5" id="KW-0804">Transcription</keyword>
<keyword evidence="2" id="KW-0805">Transcription regulation</keyword>
<evidence type="ECO:0000256" key="4">
    <source>
        <dbReference type="ARBA" id="ARBA00023125"/>
    </source>
</evidence>
<reference evidence="8 9" key="1">
    <citation type="journal article" date="2016" name="Sci. Rep.">
        <title>The Dendrobium catenatum Lindl. genome sequence provides insights into polysaccharide synthase, floral development and adaptive evolution.</title>
        <authorList>
            <person name="Zhang G.Q."/>
            <person name="Xu Q."/>
            <person name="Bian C."/>
            <person name="Tsai W.C."/>
            <person name="Yeh C.M."/>
            <person name="Liu K.W."/>
            <person name="Yoshida K."/>
            <person name="Zhang L.S."/>
            <person name="Chang S.B."/>
            <person name="Chen F."/>
            <person name="Shi Y."/>
            <person name="Su Y.Y."/>
            <person name="Zhang Y.Q."/>
            <person name="Chen L.J."/>
            <person name="Yin Y."/>
            <person name="Lin M."/>
            <person name="Huang H."/>
            <person name="Deng H."/>
            <person name="Wang Z.W."/>
            <person name="Zhu S.L."/>
            <person name="Zhao X."/>
            <person name="Deng C."/>
            <person name="Niu S.C."/>
            <person name="Huang J."/>
            <person name="Wang M."/>
            <person name="Liu G.H."/>
            <person name="Yang H.J."/>
            <person name="Xiao X.J."/>
            <person name="Hsiao Y.Y."/>
            <person name="Wu W.L."/>
            <person name="Chen Y.Y."/>
            <person name="Mitsuda N."/>
            <person name="Ohme-Takagi M."/>
            <person name="Luo Y.B."/>
            <person name="Van de Peer Y."/>
            <person name="Liu Z.J."/>
        </authorList>
    </citation>
    <scope>NUCLEOTIDE SEQUENCE [LARGE SCALE GENOMIC DNA]</scope>
    <source>
        <tissue evidence="8">The whole plant</tissue>
    </source>
</reference>
<comment type="similarity">
    <text evidence="1">Belongs to the sigma-70 factor family.</text>
</comment>
<evidence type="ECO:0000256" key="3">
    <source>
        <dbReference type="ARBA" id="ARBA00023082"/>
    </source>
</evidence>
<dbReference type="Proteomes" id="UP000233837">
    <property type="component" value="Unassembled WGS sequence"/>
</dbReference>
<dbReference type="PRINTS" id="PR00046">
    <property type="entry name" value="SIGMA70FCT"/>
</dbReference>
<dbReference type="PANTHER" id="PTHR30603:SF45">
    <property type="entry name" value="RNA POLYMERASE SIGMA FACTOR SIGF, CHLOROPLASTIC"/>
    <property type="match status" value="1"/>
</dbReference>
<evidence type="ECO:0000256" key="2">
    <source>
        <dbReference type="ARBA" id="ARBA00023015"/>
    </source>
</evidence>
<dbReference type="EMBL" id="KZ503325">
    <property type="protein sequence ID" value="PKU65607.1"/>
    <property type="molecule type" value="Genomic_DNA"/>
</dbReference>
<dbReference type="SUPFAM" id="SSF88659">
    <property type="entry name" value="Sigma3 and sigma4 domains of RNA polymerase sigma factors"/>
    <property type="match status" value="2"/>
</dbReference>
<dbReference type="PANTHER" id="PTHR30603">
    <property type="entry name" value="RNA POLYMERASE SIGMA FACTOR RPO"/>
    <property type="match status" value="1"/>
</dbReference>
<evidence type="ECO:0000313" key="8">
    <source>
        <dbReference type="EMBL" id="PKU65607.1"/>
    </source>
</evidence>
<keyword evidence="9" id="KW-1185">Reference proteome</keyword>
<evidence type="ECO:0000256" key="5">
    <source>
        <dbReference type="ARBA" id="ARBA00023163"/>
    </source>
</evidence>
<dbReference type="Pfam" id="PF04545">
    <property type="entry name" value="Sigma70_r4"/>
    <property type="match status" value="1"/>
</dbReference>
<dbReference type="PROSITE" id="PS00715">
    <property type="entry name" value="SIGMA70_1"/>
    <property type="match status" value="1"/>
</dbReference>
<reference evidence="8 9" key="2">
    <citation type="journal article" date="2017" name="Nature">
        <title>The Apostasia genome and the evolution of orchids.</title>
        <authorList>
            <person name="Zhang G.Q."/>
            <person name="Liu K.W."/>
            <person name="Li Z."/>
            <person name="Lohaus R."/>
            <person name="Hsiao Y.Y."/>
            <person name="Niu S.C."/>
            <person name="Wang J.Y."/>
            <person name="Lin Y.C."/>
            <person name="Xu Q."/>
            <person name="Chen L.J."/>
            <person name="Yoshida K."/>
            <person name="Fujiwara S."/>
            <person name="Wang Z.W."/>
            <person name="Zhang Y.Q."/>
            <person name="Mitsuda N."/>
            <person name="Wang M."/>
            <person name="Liu G.H."/>
            <person name="Pecoraro L."/>
            <person name="Huang H.X."/>
            <person name="Xiao X.J."/>
            <person name="Lin M."/>
            <person name="Wu X.Y."/>
            <person name="Wu W.L."/>
            <person name="Chen Y.Y."/>
            <person name="Chang S.B."/>
            <person name="Sakamoto S."/>
            <person name="Ohme-Takagi M."/>
            <person name="Yagi M."/>
            <person name="Zeng S.J."/>
            <person name="Shen C.Y."/>
            <person name="Yeh C.M."/>
            <person name="Luo Y.B."/>
            <person name="Tsai W.C."/>
            <person name="Van de Peer Y."/>
            <person name="Liu Z.J."/>
        </authorList>
    </citation>
    <scope>NUCLEOTIDE SEQUENCE [LARGE SCALE GENOMIC DNA]</scope>
    <source>
        <tissue evidence="8">The whole plant</tissue>
    </source>
</reference>
<gene>
    <name evidence="8" type="primary">SIGF</name>
    <name evidence="8" type="ORF">MA16_Dca021496</name>
</gene>
<dbReference type="InterPro" id="IPR050239">
    <property type="entry name" value="Sigma-70_RNA_pol_init_factors"/>
</dbReference>
<dbReference type="OrthoDB" id="206108at2759"/>
<dbReference type="NCBIfam" id="TIGR02937">
    <property type="entry name" value="sigma70-ECF"/>
    <property type="match status" value="1"/>
</dbReference>
<dbReference type="Pfam" id="PF04539">
    <property type="entry name" value="Sigma70_r3"/>
    <property type="match status" value="1"/>
</dbReference>
<dbReference type="STRING" id="906689.A0A2I0VQC3"/>
<dbReference type="InterPro" id="IPR007624">
    <property type="entry name" value="RNA_pol_sigma70_r3"/>
</dbReference>
<name>A0A2I0VQC3_9ASPA</name>
<proteinExistence type="inferred from homology"/>
<evidence type="ECO:0000259" key="6">
    <source>
        <dbReference type="PROSITE" id="PS00715"/>
    </source>
</evidence>
<dbReference type="GO" id="GO:0003677">
    <property type="term" value="F:DNA binding"/>
    <property type="evidence" value="ECO:0007669"/>
    <property type="project" value="UniProtKB-KW"/>
</dbReference>
<dbReference type="Gene3D" id="1.20.120.1810">
    <property type="match status" value="1"/>
</dbReference>
<dbReference type="InterPro" id="IPR014284">
    <property type="entry name" value="RNA_pol_sigma-70_dom"/>
</dbReference>
<dbReference type="CDD" id="cd06171">
    <property type="entry name" value="Sigma70_r4"/>
    <property type="match status" value="1"/>
</dbReference>
<dbReference type="GO" id="GO:0016987">
    <property type="term" value="F:sigma factor activity"/>
    <property type="evidence" value="ECO:0007669"/>
    <property type="project" value="UniProtKB-KW"/>
</dbReference>
<dbReference type="InterPro" id="IPR036388">
    <property type="entry name" value="WH-like_DNA-bd_sf"/>
</dbReference>
<protein>
    <submittedName>
        <fullName evidence="8">RNA polymerase sigma factor sigF, chloroplastic</fullName>
    </submittedName>
</protein>